<name>A0A5B9QL92_9BACT</name>
<evidence type="ECO:0000313" key="2">
    <source>
        <dbReference type="Proteomes" id="UP000325286"/>
    </source>
</evidence>
<proteinExistence type="predicted"/>
<protein>
    <submittedName>
        <fullName evidence="1">Uncharacterized protein</fullName>
    </submittedName>
</protein>
<dbReference type="KEGG" id="rul:UC8_17020"/>
<sequence>MPRGRRRLIRSFVILLVTAWVLTTTPRTLMPFEQIPVFVTAWLRPWGLSTGPWGMFAPAPRVNNSWLTATVESDALPPVQWASTDWHDAGTAEKFYRFRHLNYDKALTHPVNAAAAEDFARYLRRTLSEASPQSRVTLTANGLRYVEPIDGGIPPRDEITWMLYSEPLATIEPEP</sequence>
<reference evidence="1 2" key="1">
    <citation type="submission" date="2019-08" db="EMBL/GenBank/DDBJ databases">
        <title>Deep-cultivation of Planctomycetes and their phenomic and genomic characterization uncovers novel biology.</title>
        <authorList>
            <person name="Wiegand S."/>
            <person name="Jogler M."/>
            <person name="Boedeker C."/>
            <person name="Pinto D."/>
            <person name="Vollmers J."/>
            <person name="Rivas-Marin E."/>
            <person name="Kohn T."/>
            <person name="Peeters S.H."/>
            <person name="Heuer A."/>
            <person name="Rast P."/>
            <person name="Oberbeckmann S."/>
            <person name="Bunk B."/>
            <person name="Jeske O."/>
            <person name="Meyerdierks A."/>
            <person name="Storesund J.E."/>
            <person name="Kallscheuer N."/>
            <person name="Luecker S."/>
            <person name="Lage O.M."/>
            <person name="Pohl T."/>
            <person name="Merkel B.J."/>
            <person name="Hornburger P."/>
            <person name="Mueller R.-W."/>
            <person name="Bruemmer F."/>
            <person name="Labrenz M."/>
            <person name="Spormann A.M."/>
            <person name="Op den Camp H."/>
            <person name="Overmann J."/>
            <person name="Amann R."/>
            <person name="Jetten M.S.M."/>
            <person name="Mascher T."/>
            <person name="Medema M.H."/>
            <person name="Devos D.P."/>
            <person name="Kaster A.-K."/>
            <person name="Ovreas L."/>
            <person name="Rohde M."/>
            <person name="Galperin M.Y."/>
            <person name="Jogler C."/>
        </authorList>
    </citation>
    <scope>NUCLEOTIDE SEQUENCE [LARGE SCALE GENOMIC DNA]</scope>
    <source>
        <strain evidence="1 2">UC8</strain>
    </source>
</reference>
<keyword evidence="2" id="KW-1185">Reference proteome</keyword>
<organism evidence="1 2">
    <name type="scientific">Roseimaritima ulvae</name>
    <dbReference type="NCBI Taxonomy" id="980254"/>
    <lineage>
        <taxon>Bacteria</taxon>
        <taxon>Pseudomonadati</taxon>
        <taxon>Planctomycetota</taxon>
        <taxon>Planctomycetia</taxon>
        <taxon>Pirellulales</taxon>
        <taxon>Pirellulaceae</taxon>
        <taxon>Roseimaritima</taxon>
    </lineage>
</organism>
<dbReference type="Proteomes" id="UP000325286">
    <property type="component" value="Chromosome"/>
</dbReference>
<dbReference type="AlphaFoldDB" id="A0A5B9QL92"/>
<gene>
    <name evidence="1" type="ORF">UC8_17020</name>
</gene>
<accession>A0A5B9QL92</accession>
<evidence type="ECO:0000313" key="1">
    <source>
        <dbReference type="EMBL" id="QEG39704.1"/>
    </source>
</evidence>
<dbReference type="EMBL" id="CP042914">
    <property type="protein sequence ID" value="QEG39704.1"/>
    <property type="molecule type" value="Genomic_DNA"/>
</dbReference>